<dbReference type="Pfam" id="PF06580">
    <property type="entry name" value="His_kinase"/>
    <property type="match status" value="1"/>
</dbReference>
<protein>
    <submittedName>
        <fullName evidence="4">Uncharacterized protein</fullName>
    </submittedName>
</protein>
<dbReference type="Gene3D" id="2.130.10.10">
    <property type="entry name" value="YVTN repeat-like/Quinoprotein amine dehydrogenase"/>
    <property type="match status" value="1"/>
</dbReference>
<dbReference type="InterPro" id="IPR015943">
    <property type="entry name" value="WD40/YVTN_repeat-like_dom_sf"/>
</dbReference>
<name>A0A6M0CPZ6_9FLAO</name>
<feature type="transmembrane region" description="Helical" evidence="1">
    <location>
        <begin position="787"/>
        <end position="804"/>
    </location>
</feature>
<evidence type="ECO:0000313" key="5">
    <source>
        <dbReference type="Proteomes" id="UP000474296"/>
    </source>
</evidence>
<keyword evidence="1" id="KW-0472">Membrane</keyword>
<dbReference type="EMBL" id="JAABOQ010000008">
    <property type="protein sequence ID" value="NER18993.1"/>
    <property type="molecule type" value="Genomic_DNA"/>
</dbReference>
<dbReference type="AlphaFoldDB" id="A0A6M0CPZ6"/>
<dbReference type="Gene3D" id="2.60.40.10">
    <property type="entry name" value="Immunoglobulins"/>
    <property type="match status" value="1"/>
</dbReference>
<dbReference type="PANTHER" id="PTHR34220">
    <property type="entry name" value="SENSOR HISTIDINE KINASE YPDA"/>
    <property type="match status" value="1"/>
</dbReference>
<dbReference type="InterPro" id="IPR003594">
    <property type="entry name" value="HATPase_dom"/>
</dbReference>
<reference evidence="4 5" key="1">
    <citation type="submission" date="2020-01" db="EMBL/GenBank/DDBJ databases">
        <title>Spongiivirga citrea KCTC 32990T.</title>
        <authorList>
            <person name="Wang G."/>
        </authorList>
    </citation>
    <scope>NUCLEOTIDE SEQUENCE [LARGE SCALE GENOMIC DNA]</scope>
    <source>
        <strain evidence="4 5">KCTC 32990</strain>
    </source>
</reference>
<evidence type="ECO:0000259" key="3">
    <source>
        <dbReference type="Pfam" id="PF06580"/>
    </source>
</evidence>
<keyword evidence="1" id="KW-1133">Transmembrane helix</keyword>
<dbReference type="InterPro" id="IPR013783">
    <property type="entry name" value="Ig-like_fold"/>
</dbReference>
<evidence type="ECO:0000313" key="4">
    <source>
        <dbReference type="EMBL" id="NER18993.1"/>
    </source>
</evidence>
<comment type="caution">
    <text evidence="4">The sequence shown here is derived from an EMBL/GenBank/DDBJ whole genome shotgun (WGS) entry which is preliminary data.</text>
</comment>
<feature type="domain" description="Histidine kinase/HSP90-like ATPase" evidence="2">
    <location>
        <begin position="920"/>
        <end position="1026"/>
    </location>
</feature>
<organism evidence="4 5">
    <name type="scientific">Spongiivirga citrea</name>
    <dbReference type="NCBI Taxonomy" id="1481457"/>
    <lineage>
        <taxon>Bacteria</taxon>
        <taxon>Pseudomonadati</taxon>
        <taxon>Bacteroidota</taxon>
        <taxon>Flavobacteriia</taxon>
        <taxon>Flavobacteriales</taxon>
        <taxon>Flavobacteriaceae</taxon>
        <taxon>Spongiivirga</taxon>
    </lineage>
</organism>
<dbReference type="Proteomes" id="UP000474296">
    <property type="component" value="Unassembled WGS sequence"/>
</dbReference>
<dbReference type="RefSeq" id="WP_164033675.1">
    <property type="nucleotide sequence ID" value="NZ_JAABOQ010000008.1"/>
</dbReference>
<accession>A0A6M0CPZ6</accession>
<dbReference type="SUPFAM" id="SSF55874">
    <property type="entry name" value="ATPase domain of HSP90 chaperone/DNA topoisomerase II/histidine kinase"/>
    <property type="match status" value="1"/>
</dbReference>
<keyword evidence="5" id="KW-1185">Reference proteome</keyword>
<dbReference type="GO" id="GO:0000155">
    <property type="term" value="F:phosphorelay sensor kinase activity"/>
    <property type="evidence" value="ECO:0007669"/>
    <property type="project" value="InterPro"/>
</dbReference>
<dbReference type="SUPFAM" id="SSF63829">
    <property type="entry name" value="Calcium-dependent phosphotriesterase"/>
    <property type="match status" value="1"/>
</dbReference>
<dbReference type="GO" id="GO:0016020">
    <property type="term" value="C:membrane"/>
    <property type="evidence" value="ECO:0007669"/>
    <property type="project" value="InterPro"/>
</dbReference>
<evidence type="ECO:0000259" key="2">
    <source>
        <dbReference type="Pfam" id="PF02518"/>
    </source>
</evidence>
<dbReference type="InterPro" id="IPR050640">
    <property type="entry name" value="Bact_2-comp_sensor_kinase"/>
</dbReference>
<evidence type="ECO:0000256" key="1">
    <source>
        <dbReference type="SAM" id="Phobius"/>
    </source>
</evidence>
<dbReference type="Pfam" id="PF02518">
    <property type="entry name" value="HATPase_c"/>
    <property type="match status" value="1"/>
</dbReference>
<keyword evidence="1" id="KW-0812">Transmembrane</keyword>
<dbReference type="InterPro" id="IPR010559">
    <property type="entry name" value="Sig_transdc_His_kin_internal"/>
</dbReference>
<proteinExistence type="predicted"/>
<gene>
    <name evidence="4" type="ORF">GWK10_17395</name>
</gene>
<dbReference type="PANTHER" id="PTHR34220:SF7">
    <property type="entry name" value="SENSOR HISTIDINE KINASE YPDA"/>
    <property type="match status" value="1"/>
</dbReference>
<feature type="domain" description="Signal transduction histidine kinase internal region" evidence="3">
    <location>
        <begin position="823"/>
        <end position="899"/>
    </location>
</feature>
<dbReference type="Gene3D" id="3.30.565.10">
    <property type="entry name" value="Histidine kinase-like ATPase, C-terminal domain"/>
    <property type="match status" value="1"/>
</dbReference>
<dbReference type="InterPro" id="IPR036890">
    <property type="entry name" value="HATPase_C_sf"/>
</dbReference>
<sequence length="1028" mass="119491">MIKIVTYYPTHFLLVYVFLCTTFFVNSQEAQISSYPFYDHEGLLLKNFTIIRGSDGFLWSDHSNGLIKHAGNHKVFFPFDSIELESPENIIFLIEINPSTILCNNGRTIFTFNKTTGLYSILYSHPIKKDVFFTDFIKDFQGNVWTTIGGKTLIKISKQGTELNVFDMSQYINISEDKKIIEIESTLHNGNIIFRIGRDYYLFDYNSITHLGNYSSNIGFYHYSSNGTLFPTNETGTYQFENKKYRYTYLPEFNVHHYQAPFIFKDIIEDKQKRYIHFPASNDYPENSFSLLYLNENKKMLSEHYSFNGKVYKPIIDGNEITVASFNKINKIKRKSEVYLTYPFRSRDNQLINNVSCRSIYSKKDGSVIMLTNKGFFELKKGENVFSEIVFRTASPNNVKDIAQYALYGFKKISDSEVLAYGYSNDVYLINLEKNEFKILPVFEESKNAVKIISDIAIKDSISYLLATDQGLFKYDTKNNVTHDLNKINDSTSLNNKYIETLYLDKNNNSLWIGLFNNEGLYKQNLTNGALIHFKNKDPNYPLIDNNVSVIVPDEEEDIVWVGTKKGLQKINFNSYKNQFYDFGEPSTNYITGILQTQNTLWISTYNGLVRFNKEKGIEEVYKLEGGLPDNEFNKKSFYKESDSLLFFGGINGVVSFKPLSHLQQKNTNHISLVEASYYFDNLNETQIKTTGLDKVDEFNIPEAFNYINLKLAYNEGLRKQGARFQYRLISNNQQWTNIGELDELNLAGLSPGRHNLEIRGINEFGTISNYLKYKIRVTQKLYRNPWIVLILSSALLVSFALFYRSRKNNVEQRYKLLKSRSNELGAQMNPHYVYNILNSIQSTLLLDDPKKANKYMVKYSKLVRKSLTLHRKSYASLKEKIDLLRSYLELEYLRLEQNLEYFITLDSTLNIETTFIPSLIIQPIVENAIIHGLTPKTNNRKLWIRFLRKGKHLIIEVEDNGIGRKSAMKKKIKKDPKRNSFGLDIMKERIEILNSISKKKQITYNVIDLYEDNTPKGTKAILRFTLE</sequence>